<dbReference type="InterPro" id="IPR001509">
    <property type="entry name" value="Epimerase_deHydtase"/>
</dbReference>
<evidence type="ECO:0000313" key="3">
    <source>
        <dbReference type="EMBL" id="MEK8131265.1"/>
    </source>
</evidence>
<accession>A0ABU9DT57</accession>
<name>A0ABU9DT57_9BACL</name>
<evidence type="ECO:0000256" key="1">
    <source>
        <dbReference type="ARBA" id="ARBA00007637"/>
    </source>
</evidence>
<dbReference type="Pfam" id="PF01370">
    <property type="entry name" value="Epimerase"/>
    <property type="match status" value="1"/>
</dbReference>
<gene>
    <name evidence="3" type="ORF">WMW72_25490</name>
</gene>
<dbReference type="Proteomes" id="UP001469365">
    <property type="component" value="Unassembled WGS sequence"/>
</dbReference>
<feature type="domain" description="NAD-dependent epimerase/dehydratase" evidence="2">
    <location>
        <begin position="6"/>
        <end position="242"/>
    </location>
</feature>
<protein>
    <submittedName>
        <fullName evidence="3">NAD-dependent epimerase/dehydratase family protein</fullName>
    </submittedName>
</protein>
<dbReference type="PANTHER" id="PTHR43000">
    <property type="entry name" value="DTDP-D-GLUCOSE 4,6-DEHYDRATASE-RELATED"/>
    <property type="match status" value="1"/>
</dbReference>
<dbReference type="EMBL" id="JBBPCC010000020">
    <property type="protein sequence ID" value="MEK8131265.1"/>
    <property type="molecule type" value="Genomic_DNA"/>
</dbReference>
<dbReference type="Gene3D" id="3.40.50.720">
    <property type="entry name" value="NAD(P)-binding Rossmann-like Domain"/>
    <property type="match status" value="1"/>
</dbReference>
<organism evidence="3 4">
    <name type="scientific">Paenibacillus filicis</name>
    <dbReference type="NCBI Taxonomy" id="669464"/>
    <lineage>
        <taxon>Bacteria</taxon>
        <taxon>Bacillati</taxon>
        <taxon>Bacillota</taxon>
        <taxon>Bacilli</taxon>
        <taxon>Bacillales</taxon>
        <taxon>Paenibacillaceae</taxon>
        <taxon>Paenibacillus</taxon>
    </lineage>
</organism>
<dbReference type="InterPro" id="IPR036291">
    <property type="entry name" value="NAD(P)-bd_dom_sf"/>
</dbReference>
<sequence length="340" mass="36670">MSRRKIVVTGASGFTGLHACSHLERLGYEVVAVLRRPGAMDSILASTADGGDVIREHVIDLNDRTAVIELLDRERPDALLHMAGLNAVGGSWEQPVAYMQLNVMATLYLLDGLRLLGLTRCRTLIAGSMLGCRLRDDEPPRPAHPYGLSKTLQTLTASAWGHLFGLPVCIAQPSNLIGPGASNGICGLIGAHVAKREQEGEAPPFRLTSLEEPRDYIDVRDTVRAYGLILERGEPGGVYPIGSGKVRTLGGIAREFERQARVKMEWRIGTTADLIGEQLPVRLSGLADPEDERLGAGASAVDLGPMRSLDWAPELAFDQSVADILDYHRQAGQIKGKEGG</sequence>
<proteinExistence type="inferred from homology"/>
<evidence type="ECO:0000259" key="2">
    <source>
        <dbReference type="Pfam" id="PF01370"/>
    </source>
</evidence>
<comment type="caution">
    <text evidence="3">The sequence shown here is derived from an EMBL/GenBank/DDBJ whole genome shotgun (WGS) entry which is preliminary data.</text>
</comment>
<dbReference type="SUPFAM" id="SSF51735">
    <property type="entry name" value="NAD(P)-binding Rossmann-fold domains"/>
    <property type="match status" value="1"/>
</dbReference>
<dbReference type="Gene3D" id="3.90.25.10">
    <property type="entry name" value="UDP-galactose 4-epimerase, domain 1"/>
    <property type="match status" value="1"/>
</dbReference>
<comment type="similarity">
    <text evidence="1">Belongs to the NAD(P)-dependent epimerase/dehydratase family.</text>
</comment>
<reference evidence="3 4" key="1">
    <citation type="submission" date="2024-04" db="EMBL/GenBank/DDBJ databases">
        <title>draft genome sequnece of Paenibacillus filicis.</title>
        <authorList>
            <person name="Kim D.-U."/>
        </authorList>
    </citation>
    <scope>NUCLEOTIDE SEQUENCE [LARGE SCALE GENOMIC DNA]</scope>
    <source>
        <strain evidence="3 4">KACC14197</strain>
    </source>
</reference>
<evidence type="ECO:0000313" key="4">
    <source>
        <dbReference type="Proteomes" id="UP001469365"/>
    </source>
</evidence>
<keyword evidence="4" id="KW-1185">Reference proteome</keyword>
<dbReference type="RefSeq" id="WP_341418401.1">
    <property type="nucleotide sequence ID" value="NZ_JBBPCC010000020.1"/>
</dbReference>